<evidence type="ECO:0000313" key="3">
    <source>
        <dbReference type="EMBL" id="KAK2159810.1"/>
    </source>
</evidence>
<proteinExistence type="predicted"/>
<organism evidence="3 4">
    <name type="scientific">Ridgeia piscesae</name>
    <name type="common">Tubeworm</name>
    <dbReference type="NCBI Taxonomy" id="27915"/>
    <lineage>
        <taxon>Eukaryota</taxon>
        <taxon>Metazoa</taxon>
        <taxon>Spiralia</taxon>
        <taxon>Lophotrochozoa</taxon>
        <taxon>Annelida</taxon>
        <taxon>Polychaeta</taxon>
        <taxon>Sedentaria</taxon>
        <taxon>Canalipalpata</taxon>
        <taxon>Sabellida</taxon>
        <taxon>Siboglinidae</taxon>
        <taxon>Ridgeia</taxon>
    </lineage>
</organism>
<evidence type="ECO:0000313" key="1">
    <source>
        <dbReference type="EMBL" id="KAK2154806.1"/>
    </source>
</evidence>
<reference evidence="3" key="1">
    <citation type="journal article" date="2023" name="Mol. Biol. Evol.">
        <title>Third-Generation Sequencing Reveals the Adaptive Role of the Epigenome in Three Deep-Sea Polychaetes.</title>
        <authorList>
            <person name="Perez M."/>
            <person name="Aroh O."/>
            <person name="Sun Y."/>
            <person name="Lan Y."/>
            <person name="Juniper S.K."/>
            <person name="Young C.R."/>
            <person name="Angers B."/>
            <person name="Qian P.Y."/>
        </authorList>
    </citation>
    <scope>NUCLEOTIDE SEQUENCE</scope>
    <source>
        <strain evidence="3">R07B-5</strain>
    </source>
</reference>
<name>A0AAD9JX54_RIDPI</name>
<comment type="caution">
    <text evidence="3">The sequence shown here is derived from an EMBL/GenBank/DDBJ whole genome shotgun (WGS) entry which is preliminary data.</text>
</comment>
<evidence type="ECO:0000313" key="2">
    <source>
        <dbReference type="EMBL" id="KAK2159807.1"/>
    </source>
</evidence>
<dbReference type="Proteomes" id="UP001209878">
    <property type="component" value="Unassembled WGS sequence"/>
</dbReference>
<dbReference type="EMBL" id="JAODUO010001687">
    <property type="protein sequence ID" value="KAK2159810.1"/>
    <property type="molecule type" value="Genomic_DNA"/>
</dbReference>
<accession>A0AAD9JX54</accession>
<dbReference type="EMBL" id="JAODUO010001687">
    <property type="protein sequence ID" value="KAK2159807.1"/>
    <property type="molecule type" value="Genomic_DNA"/>
</dbReference>
<keyword evidence="4" id="KW-1185">Reference proteome</keyword>
<dbReference type="AlphaFoldDB" id="A0AAD9JX54"/>
<evidence type="ECO:0000313" key="4">
    <source>
        <dbReference type="Proteomes" id="UP001209878"/>
    </source>
</evidence>
<dbReference type="EMBL" id="JAODUO010002132">
    <property type="protein sequence ID" value="KAK2154806.1"/>
    <property type="molecule type" value="Genomic_DNA"/>
</dbReference>
<sequence length="125" mass="14257">MPVPTYRRVDSVGRAVPTVDETVTSVDVSVIEVNRAKDSVSICSGIMCLVPCHVTSVMSLVSNTISHCEFYYRYWRSTHWCLGRLVDVLSMQHLVVRLSRVEMEKYIEEHCFNVRAKDSLLTVSM</sequence>
<protein>
    <submittedName>
        <fullName evidence="3">Uncharacterized protein</fullName>
    </submittedName>
</protein>
<gene>
    <name evidence="2" type="ORF">NP493_1685g00033</name>
    <name evidence="3" type="ORF">NP493_1685g00037</name>
    <name evidence="1" type="ORF">NP493_2136g00032</name>
</gene>